<gene>
    <name evidence="6" type="ORF">RJ40_09705</name>
</gene>
<sequence length="338" mass="37610">MNRDKTAHAGDCSTHLSEGCVLCYQGAKMVLFVTGVCGRDCWYCPLSETRRNKRVVYANDRLVKSPDDIIEEAEMMSALGTGVTGGEPFLVLDDVVRYCRLLKEHFGPDHHIHLYTGIAPTKAQLEPLRGLVDEIRLHPPQELWDGILTGPYAASVRTARDLGFSIGIEVPSLPGIEALAAILPELDFLNINELEWSETNAQAMRERNLDLEDGLHNAVGGAEAWAAPLLDDPKVHFCSSDFKDSVQLRERLKRIAANTARAFDEITGDGTIIYGILELEGDDLPLALSENINDIEISGNQVEMAWWMLAEMRDRLPGRKYVIERYPNEGIVLEVTPL</sequence>
<dbReference type="Pfam" id="PF26257">
    <property type="entry name" value="DUF8061"/>
    <property type="match status" value="1"/>
</dbReference>
<accession>A0A8A3S833</accession>
<dbReference type="InterPro" id="IPR007197">
    <property type="entry name" value="rSAM"/>
</dbReference>
<keyword evidence="4" id="KW-0411">Iron-sulfur</keyword>
<dbReference type="InterPro" id="IPR013785">
    <property type="entry name" value="Aldolase_TIM"/>
</dbReference>
<dbReference type="PROSITE" id="PS51918">
    <property type="entry name" value="RADICAL_SAM"/>
    <property type="match status" value="1"/>
</dbReference>
<keyword evidence="3" id="KW-0408">Iron</keyword>
<feature type="domain" description="Radical SAM core" evidence="5">
    <location>
        <begin position="22"/>
        <end position="222"/>
    </location>
</feature>
<dbReference type="Gene3D" id="3.20.20.70">
    <property type="entry name" value="Aldolase class I"/>
    <property type="match status" value="1"/>
</dbReference>
<dbReference type="KEGG" id="maqe:RJ40_09705"/>
<name>A0A8A3S833_9EURY</name>
<dbReference type="InterPro" id="IPR058374">
    <property type="entry name" value="DUF8061"/>
</dbReference>
<reference evidence="6" key="2">
    <citation type="submission" date="2019-02" db="EMBL/GenBank/DDBJ databases">
        <authorList>
            <person name="Chen S.-C."/>
            <person name="Chien H.-H."/>
            <person name="Lai M.-C."/>
        </authorList>
    </citation>
    <scope>NUCLEOTIDE SEQUENCE</scope>
    <source>
        <strain evidence="6">N2F9704</strain>
    </source>
</reference>
<dbReference type="AlphaFoldDB" id="A0A8A3S833"/>
<dbReference type="SUPFAM" id="SSF102114">
    <property type="entry name" value="Radical SAM enzymes"/>
    <property type="match status" value="1"/>
</dbReference>
<dbReference type="GO" id="GO:0051536">
    <property type="term" value="F:iron-sulfur cluster binding"/>
    <property type="evidence" value="ECO:0007669"/>
    <property type="project" value="UniProtKB-KW"/>
</dbReference>
<dbReference type="Pfam" id="PF04055">
    <property type="entry name" value="Radical_SAM"/>
    <property type="match status" value="1"/>
</dbReference>
<dbReference type="GO" id="GO:0046872">
    <property type="term" value="F:metal ion binding"/>
    <property type="evidence" value="ECO:0007669"/>
    <property type="project" value="UniProtKB-KW"/>
</dbReference>
<organism evidence="6 7">
    <name type="scientific">Methanofollis aquaemaris</name>
    <dbReference type="NCBI Taxonomy" id="126734"/>
    <lineage>
        <taxon>Archaea</taxon>
        <taxon>Methanobacteriati</taxon>
        <taxon>Methanobacteriota</taxon>
        <taxon>Stenosarchaea group</taxon>
        <taxon>Methanomicrobia</taxon>
        <taxon>Methanomicrobiales</taxon>
        <taxon>Methanomicrobiaceae</taxon>
        <taxon>Methanofollis</taxon>
    </lineage>
</organism>
<proteinExistence type="predicted"/>
<dbReference type="PANTHER" id="PTHR43288">
    <property type="entry name" value="BIOTIN SYNTHASE-RELATED PROTEIN, RADICAL SAM SUPERFAMILY"/>
    <property type="match status" value="1"/>
</dbReference>
<dbReference type="EMBL" id="CP036172">
    <property type="protein sequence ID" value="QSZ67756.1"/>
    <property type="molecule type" value="Genomic_DNA"/>
</dbReference>
<evidence type="ECO:0000256" key="4">
    <source>
        <dbReference type="ARBA" id="ARBA00023014"/>
    </source>
</evidence>
<dbReference type="InterPro" id="IPR040087">
    <property type="entry name" value="MJ0021-like"/>
</dbReference>
<dbReference type="PANTHER" id="PTHR43288:SF1">
    <property type="entry name" value="GLYCYL-RADICAL ENZYME ACTIVATING ENZYME MJ0021-RELATED"/>
    <property type="match status" value="1"/>
</dbReference>
<reference evidence="6" key="1">
    <citation type="journal article" date="2001" name="Int. J. Syst. Evol. Microbiol.">
        <title>Methanofollis aquaemaris sp. nov., a methanogen isolated from an aquaculture fish pond.</title>
        <authorList>
            <person name="Lai M.C."/>
            <person name="Chen S.C."/>
        </authorList>
    </citation>
    <scope>NUCLEOTIDE SEQUENCE</scope>
    <source>
        <strain evidence="6">N2F9704</strain>
    </source>
</reference>
<keyword evidence="2" id="KW-0479">Metal-binding</keyword>
<protein>
    <submittedName>
        <fullName evidence="6">Radical SAM protein</fullName>
    </submittedName>
</protein>
<dbReference type="InterPro" id="IPR058240">
    <property type="entry name" value="rSAM_sf"/>
</dbReference>
<dbReference type="Proteomes" id="UP001042704">
    <property type="component" value="Chromosome"/>
</dbReference>
<dbReference type="SFLD" id="SFLDS00029">
    <property type="entry name" value="Radical_SAM"/>
    <property type="match status" value="1"/>
</dbReference>
<evidence type="ECO:0000256" key="1">
    <source>
        <dbReference type="ARBA" id="ARBA00022691"/>
    </source>
</evidence>
<dbReference type="CDD" id="cd01335">
    <property type="entry name" value="Radical_SAM"/>
    <property type="match status" value="1"/>
</dbReference>
<evidence type="ECO:0000259" key="5">
    <source>
        <dbReference type="PROSITE" id="PS51918"/>
    </source>
</evidence>
<dbReference type="SFLD" id="SFLDG01108">
    <property type="entry name" value="Uncharacterised_Radical_SAM_Su"/>
    <property type="match status" value="1"/>
</dbReference>
<keyword evidence="1" id="KW-0949">S-adenosyl-L-methionine</keyword>
<evidence type="ECO:0000256" key="2">
    <source>
        <dbReference type="ARBA" id="ARBA00022723"/>
    </source>
</evidence>
<evidence type="ECO:0000313" key="7">
    <source>
        <dbReference type="Proteomes" id="UP001042704"/>
    </source>
</evidence>
<keyword evidence="7" id="KW-1185">Reference proteome</keyword>
<dbReference type="GO" id="GO:0003824">
    <property type="term" value="F:catalytic activity"/>
    <property type="evidence" value="ECO:0007669"/>
    <property type="project" value="InterPro"/>
</dbReference>
<evidence type="ECO:0000313" key="6">
    <source>
        <dbReference type="EMBL" id="QSZ67756.1"/>
    </source>
</evidence>
<evidence type="ECO:0000256" key="3">
    <source>
        <dbReference type="ARBA" id="ARBA00023004"/>
    </source>
</evidence>